<comment type="caution">
    <text evidence="2">The sequence shown here is derived from an EMBL/GenBank/DDBJ whole genome shotgun (WGS) entry which is preliminary data.</text>
</comment>
<sequence>MPEVSSLGYVVINSEKLDDWRKFSTEILGMQIGEDTDSYVSFRMDELAHRLIVQRGDEEDLSAIGWALKSEGELDAYVAQLRARGCDVQEAEEELLAVRKVEKLYRCADPNGFRHEFYYGPRILSLMDPFKSPSLVGPGFVTGDLGFGHVLPVARDYAESRQFYVDVIGLKVSDYIRQEIEPGKVADAVFFHTATGRHHSLATGQFPSEKILNHFMVEVADMNDVGLAYDRASAADIPIILDLGHHPNDQMFSFYMVSPSGFGVEMGHGGLVIDEQSWQVVEYNKMSDWGHRRLRNSA</sequence>
<protein>
    <submittedName>
        <fullName evidence="2">Glyoxalase/bleomycin resistance protein/dioxygenase</fullName>
    </submittedName>
</protein>
<keyword evidence="2" id="KW-0560">Oxidoreductase</keyword>
<dbReference type="AlphaFoldDB" id="A0A069E7C6"/>
<evidence type="ECO:0000259" key="1">
    <source>
        <dbReference type="PROSITE" id="PS51819"/>
    </source>
</evidence>
<dbReference type="GO" id="GO:0051213">
    <property type="term" value="F:dioxygenase activity"/>
    <property type="evidence" value="ECO:0007669"/>
    <property type="project" value="UniProtKB-KW"/>
</dbReference>
<dbReference type="CDD" id="cd07237">
    <property type="entry name" value="BphC1-RGP6_C_like"/>
    <property type="match status" value="1"/>
</dbReference>
<feature type="domain" description="VOC" evidence="1">
    <location>
        <begin position="6"/>
        <end position="120"/>
    </location>
</feature>
<keyword evidence="3" id="KW-1185">Reference proteome</keyword>
<name>A0A069E7C6_9PROT</name>
<evidence type="ECO:0000313" key="3">
    <source>
        <dbReference type="Proteomes" id="UP000027446"/>
    </source>
</evidence>
<dbReference type="STRING" id="1280949.HAD_10035"/>
<reference evidence="2 3" key="1">
    <citation type="journal article" date="2014" name="Antonie Van Leeuwenhoek">
        <title>Hyphomonas beringensis sp. nov. and Hyphomonas chukchiensis sp. nov., isolated from surface seawater of the Bering Sea and Chukchi Sea.</title>
        <authorList>
            <person name="Li C."/>
            <person name="Lai Q."/>
            <person name="Li G."/>
            <person name="Dong C."/>
            <person name="Wang J."/>
            <person name="Liao Y."/>
            <person name="Shao Z."/>
        </authorList>
    </citation>
    <scope>NUCLEOTIDE SEQUENCE [LARGE SCALE GENOMIC DNA]</scope>
    <source>
        <strain evidence="2 3">MHS-3</strain>
    </source>
</reference>
<evidence type="ECO:0000313" key="2">
    <source>
        <dbReference type="EMBL" id="KCZ86018.1"/>
    </source>
</evidence>
<dbReference type="InterPro" id="IPR037523">
    <property type="entry name" value="VOC_core"/>
</dbReference>
<dbReference type="Proteomes" id="UP000027446">
    <property type="component" value="Unassembled WGS sequence"/>
</dbReference>
<dbReference type="OrthoDB" id="9803142at2"/>
<dbReference type="Gene3D" id="3.10.180.10">
    <property type="entry name" value="2,3-Dihydroxybiphenyl 1,2-Dioxygenase, domain 1"/>
    <property type="match status" value="2"/>
</dbReference>
<accession>A0A069E7C6</accession>
<dbReference type="InterPro" id="IPR004360">
    <property type="entry name" value="Glyas_Fos-R_dOase_dom"/>
</dbReference>
<dbReference type="PROSITE" id="PS51819">
    <property type="entry name" value="VOC"/>
    <property type="match status" value="2"/>
</dbReference>
<dbReference type="Pfam" id="PF00903">
    <property type="entry name" value="Glyoxalase"/>
    <property type="match status" value="1"/>
</dbReference>
<dbReference type="CDD" id="cd07252">
    <property type="entry name" value="BphC1-RGP6_N_like"/>
    <property type="match status" value="1"/>
</dbReference>
<keyword evidence="2" id="KW-0223">Dioxygenase</keyword>
<dbReference type="EMBL" id="ARYH01000001">
    <property type="protein sequence ID" value="KCZ86018.1"/>
    <property type="molecule type" value="Genomic_DNA"/>
</dbReference>
<dbReference type="Pfam" id="PF22632">
    <property type="entry name" value="BphC_D1"/>
    <property type="match status" value="1"/>
</dbReference>
<dbReference type="eggNOG" id="COG0346">
    <property type="taxonomic scope" value="Bacteria"/>
</dbReference>
<feature type="domain" description="VOC" evidence="1">
    <location>
        <begin position="146"/>
        <end position="269"/>
    </location>
</feature>
<organism evidence="2 3">
    <name type="scientific">Hyphomonas adhaerens MHS-3</name>
    <dbReference type="NCBI Taxonomy" id="1280949"/>
    <lineage>
        <taxon>Bacteria</taxon>
        <taxon>Pseudomonadati</taxon>
        <taxon>Pseudomonadota</taxon>
        <taxon>Alphaproteobacteria</taxon>
        <taxon>Hyphomonadales</taxon>
        <taxon>Hyphomonadaceae</taxon>
        <taxon>Hyphomonas</taxon>
    </lineage>
</organism>
<dbReference type="InterPro" id="IPR029068">
    <property type="entry name" value="Glyas_Bleomycin-R_OHBP_Dase"/>
</dbReference>
<dbReference type="RefSeq" id="WP_035570852.1">
    <property type="nucleotide sequence ID" value="NZ_ARYH01000001.1"/>
</dbReference>
<gene>
    <name evidence="2" type="ORF">HAD_10035</name>
</gene>
<proteinExistence type="predicted"/>
<dbReference type="PATRIC" id="fig|1280949.3.peg.2054"/>
<dbReference type="SUPFAM" id="SSF54593">
    <property type="entry name" value="Glyoxalase/Bleomycin resistance protein/Dihydroxybiphenyl dioxygenase"/>
    <property type="match status" value="2"/>
</dbReference>